<dbReference type="RefSeq" id="WP_344617807.1">
    <property type="nucleotide sequence ID" value="NZ_BAAARV010000078.1"/>
</dbReference>
<comment type="caution">
    <text evidence="2">The sequence shown here is derived from an EMBL/GenBank/DDBJ whole genome shotgun (WGS) entry which is preliminary data.</text>
</comment>
<evidence type="ECO:0008006" key="4">
    <source>
        <dbReference type="Google" id="ProtNLM"/>
    </source>
</evidence>
<dbReference type="EMBL" id="BAAARV010000078">
    <property type="protein sequence ID" value="GAA2375761.1"/>
    <property type="molecule type" value="Genomic_DNA"/>
</dbReference>
<accession>A0ABN3HE63</accession>
<sequence length="221" mass="22656">MKMTVGPLPAGVYWRRRAIVGGVILVVAVLLWTSCGGSDPNDKKTSSAASGGAPTSAAAEPSVTIQVPTTGDPGAGATSAPATTSPAAPASATVPPCADADLSVVATPEQAVQFRGAYLKFTLKIKNVTTHDCVRDIGADSQELYLTVGAVKMWSSDDCDAPKGNQMAVLKPSIEVSFTNVWNGKATNAGCANRATPPAGKYELVGRLDTKISAPVQIQLT</sequence>
<feature type="region of interest" description="Disordered" evidence="1">
    <location>
        <begin position="38"/>
        <end position="93"/>
    </location>
</feature>
<keyword evidence="3" id="KW-1185">Reference proteome</keyword>
<proteinExistence type="predicted"/>
<dbReference type="Proteomes" id="UP001501444">
    <property type="component" value="Unassembled WGS sequence"/>
</dbReference>
<reference evidence="2 3" key="1">
    <citation type="journal article" date="2019" name="Int. J. Syst. Evol. Microbiol.">
        <title>The Global Catalogue of Microorganisms (GCM) 10K type strain sequencing project: providing services to taxonomists for standard genome sequencing and annotation.</title>
        <authorList>
            <consortium name="The Broad Institute Genomics Platform"/>
            <consortium name="The Broad Institute Genome Sequencing Center for Infectious Disease"/>
            <person name="Wu L."/>
            <person name="Ma J."/>
        </authorList>
    </citation>
    <scope>NUCLEOTIDE SEQUENCE [LARGE SCALE GENOMIC DNA]</scope>
    <source>
        <strain evidence="2 3">JCM 3272</strain>
    </source>
</reference>
<evidence type="ECO:0000256" key="1">
    <source>
        <dbReference type="SAM" id="MobiDB-lite"/>
    </source>
</evidence>
<protein>
    <recommendedName>
        <fullName evidence="4">Lipoprotein</fullName>
    </recommendedName>
</protein>
<evidence type="ECO:0000313" key="2">
    <source>
        <dbReference type="EMBL" id="GAA2375761.1"/>
    </source>
</evidence>
<feature type="compositionally biased region" description="Low complexity" evidence="1">
    <location>
        <begin position="46"/>
        <end position="93"/>
    </location>
</feature>
<name>A0ABN3HE63_9ACTN</name>
<organism evidence="2 3">
    <name type="scientific">Dactylosporangium salmoneum</name>
    <dbReference type="NCBI Taxonomy" id="53361"/>
    <lineage>
        <taxon>Bacteria</taxon>
        <taxon>Bacillati</taxon>
        <taxon>Actinomycetota</taxon>
        <taxon>Actinomycetes</taxon>
        <taxon>Micromonosporales</taxon>
        <taxon>Micromonosporaceae</taxon>
        <taxon>Dactylosporangium</taxon>
    </lineage>
</organism>
<gene>
    <name evidence="2" type="ORF">GCM10010170_079530</name>
</gene>
<evidence type="ECO:0000313" key="3">
    <source>
        <dbReference type="Proteomes" id="UP001501444"/>
    </source>
</evidence>
<dbReference type="PROSITE" id="PS51257">
    <property type="entry name" value="PROKAR_LIPOPROTEIN"/>
    <property type="match status" value="1"/>
</dbReference>